<dbReference type="HOGENOM" id="CLU_072626_3_0_5"/>
<dbReference type="InterPro" id="IPR005493">
    <property type="entry name" value="RraA/RraA-like"/>
</dbReference>
<dbReference type="CDD" id="cd16841">
    <property type="entry name" value="RraA_family"/>
    <property type="match status" value="1"/>
</dbReference>
<dbReference type="PATRIC" id="fig|1245469.3.peg.516"/>
<evidence type="ECO:0008006" key="4">
    <source>
        <dbReference type="Google" id="ProtNLM"/>
    </source>
</evidence>
<dbReference type="eggNOG" id="COG0684">
    <property type="taxonomic scope" value="Bacteria"/>
</dbReference>
<sequence length="259" mass="27902">MWTPTPNPSPQGGGENHEHRMTRLSTATRNKLKTVSTATVATALFKRGLRIQCIQNVHPLGPDQPTMVGEAFTMRYIPAREDLNTIEVFRDRGHPQRKAVEECPPGAVLVMDSRKDARAASAGAILVSRLQQRGVAGVVTDGGFRDSAEIARLGIPAFHQRPSAPTNLTHHHAIEINGPIACGDAPVFPGDVILGDSDGVIVIPADIADEIADETFEMTAFEDFVAEQVAQGRSILGLYPATDPQTPADFAAWRAKNGR</sequence>
<evidence type="ECO:0000256" key="1">
    <source>
        <dbReference type="PIRSR" id="PIRSR605493-1"/>
    </source>
</evidence>
<accession>M4Z1E1</accession>
<dbReference type="STRING" id="1245469.S58_05070"/>
<dbReference type="EMBL" id="AP012603">
    <property type="protein sequence ID" value="BAM86522.1"/>
    <property type="molecule type" value="Genomic_DNA"/>
</dbReference>
<name>M4Z1E1_9BRAD</name>
<dbReference type="GO" id="GO:0046872">
    <property type="term" value="F:metal ion binding"/>
    <property type="evidence" value="ECO:0007669"/>
    <property type="project" value="UniProtKB-KW"/>
</dbReference>
<gene>
    <name evidence="2" type="ORF">S58_05070</name>
</gene>
<keyword evidence="1" id="KW-0460">Magnesium</keyword>
<dbReference type="SUPFAM" id="SSF89562">
    <property type="entry name" value="RraA-like"/>
    <property type="match status" value="1"/>
</dbReference>
<dbReference type="KEGG" id="aol:S58_05070"/>
<dbReference type="Gene3D" id="3.50.30.40">
    <property type="entry name" value="Ribonuclease E inhibitor RraA/RraA-like"/>
    <property type="match status" value="1"/>
</dbReference>
<feature type="binding site" evidence="1">
    <location>
        <begin position="123"/>
        <end position="126"/>
    </location>
    <ligand>
        <name>substrate</name>
    </ligand>
</feature>
<dbReference type="NCBIfam" id="NF006093">
    <property type="entry name" value="PRK08245.1"/>
    <property type="match status" value="1"/>
</dbReference>
<evidence type="ECO:0000313" key="2">
    <source>
        <dbReference type="EMBL" id="BAM86522.1"/>
    </source>
</evidence>
<dbReference type="Proteomes" id="UP000011841">
    <property type="component" value="Chromosome"/>
</dbReference>
<comment type="cofactor">
    <cofactor evidence="1">
        <name>Mg(2+)</name>
        <dbReference type="ChEBI" id="CHEBI:18420"/>
    </cofactor>
</comment>
<dbReference type="InterPro" id="IPR036704">
    <property type="entry name" value="RraA/RraA-like_sf"/>
</dbReference>
<keyword evidence="1" id="KW-0479">Metal-binding</keyword>
<protein>
    <recommendedName>
        <fullName evidence="4">Demethylmenaquinone methyltransferase</fullName>
    </recommendedName>
</protein>
<keyword evidence="3" id="KW-1185">Reference proteome</keyword>
<feature type="binding site" evidence="1">
    <location>
        <position position="146"/>
    </location>
    <ligand>
        <name>Mg(2+)</name>
        <dbReference type="ChEBI" id="CHEBI:18420"/>
    </ligand>
</feature>
<evidence type="ECO:0000313" key="3">
    <source>
        <dbReference type="Proteomes" id="UP000011841"/>
    </source>
</evidence>
<dbReference type="PANTHER" id="PTHR33254">
    <property type="entry name" value="4-HYDROXY-4-METHYL-2-OXOGLUTARATE ALDOLASE 3-RELATED"/>
    <property type="match status" value="1"/>
</dbReference>
<proteinExistence type="predicted"/>
<organism evidence="2 3">
    <name type="scientific">Bradyrhizobium oligotrophicum S58</name>
    <dbReference type="NCBI Taxonomy" id="1245469"/>
    <lineage>
        <taxon>Bacteria</taxon>
        <taxon>Pseudomonadati</taxon>
        <taxon>Pseudomonadota</taxon>
        <taxon>Alphaproteobacteria</taxon>
        <taxon>Hyphomicrobiales</taxon>
        <taxon>Nitrobacteraceae</taxon>
        <taxon>Bradyrhizobium</taxon>
    </lineage>
</organism>
<dbReference type="PANTHER" id="PTHR33254:SF16">
    <property type="entry name" value="BLR3842 PROTEIN"/>
    <property type="match status" value="1"/>
</dbReference>
<dbReference type="Pfam" id="PF03737">
    <property type="entry name" value="RraA-like"/>
    <property type="match status" value="1"/>
</dbReference>
<reference evidence="2 3" key="1">
    <citation type="journal article" date="2013" name="Appl. Environ. Microbiol.">
        <title>Genome analysis suggests that the soil oligotrophic bacterium Agromonas oligotrophica (Bradyrhizobium oligotrophicum) is a nitrogen-fixing symbiont of Aeschynomene indica.</title>
        <authorList>
            <person name="Okubo T."/>
            <person name="Fukushima S."/>
            <person name="Itakura M."/>
            <person name="Oshima K."/>
            <person name="Longtonglang A."/>
            <person name="Teaumroong N."/>
            <person name="Mitsui H."/>
            <person name="Hattori M."/>
            <person name="Hattori R."/>
            <person name="Hattori T."/>
            <person name="Minamisawa K."/>
        </authorList>
    </citation>
    <scope>NUCLEOTIDE SEQUENCE [LARGE SCALE GENOMIC DNA]</scope>
    <source>
        <strain evidence="2 3">S58</strain>
    </source>
</reference>
<feature type="binding site" evidence="1">
    <location>
        <position position="145"/>
    </location>
    <ligand>
        <name>substrate</name>
    </ligand>
</feature>
<dbReference type="AlphaFoldDB" id="M4Z1E1"/>